<comment type="caution">
    <text evidence="2">The sequence shown here is derived from an EMBL/GenBank/DDBJ whole genome shotgun (WGS) entry which is preliminary data.</text>
</comment>
<keyword evidence="3" id="KW-1185">Reference proteome</keyword>
<reference evidence="2 3" key="1">
    <citation type="submission" date="2023-03" db="EMBL/GenBank/DDBJ databases">
        <title>WGS of Gossypium arboreum.</title>
        <authorList>
            <person name="Yu D."/>
        </authorList>
    </citation>
    <scope>NUCLEOTIDE SEQUENCE [LARGE SCALE GENOMIC DNA]</scope>
    <source>
        <tissue evidence="2">Leaf</tissue>
    </source>
</reference>
<sequence>MGENALMVPQGKKTVQSKQKGKAKMQPQSDINKEPKCFFCKKKGHLKKDRVKFKSQLENKGVKKLEGISGG</sequence>
<dbReference type="Proteomes" id="UP001358586">
    <property type="component" value="Chromosome 8"/>
</dbReference>
<evidence type="ECO:0000256" key="1">
    <source>
        <dbReference type="SAM" id="MobiDB-lite"/>
    </source>
</evidence>
<dbReference type="EMBL" id="JARKNE010000008">
    <property type="protein sequence ID" value="KAK5812070.1"/>
    <property type="molecule type" value="Genomic_DNA"/>
</dbReference>
<gene>
    <name evidence="2" type="ORF">PVK06_027468</name>
</gene>
<feature type="region of interest" description="Disordered" evidence="1">
    <location>
        <begin position="1"/>
        <end position="30"/>
    </location>
</feature>
<proteinExistence type="predicted"/>
<dbReference type="Gene3D" id="4.10.60.10">
    <property type="entry name" value="Zinc finger, CCHC-type"/>
    <property type="match status" value="1"/>
</dbReference>
<name>A0ABR0P0D9_GOSAR</name>
<protein>
    <submittedName>
        <fullName evidence="2">Uncharacterized protein</fullName>
    </submittedName>
</protein>
<evidence type="ECO:0000313" key="2">
    <source>
        <dbReference type="EMBL" id="KAK5812070.1"/>
    </source>
</evidence>
<accession>A0ABR0P0D9</accession>
<organism evidence="2 3">
    <name type="scientific">Gossypium arboreum</name>
    <name type="common">Tree cotton</name>
    <name type="synonym">Gossypium nanking</name>
    <dbReference type="NCBI Taxonomy" id="29729"/>
    <lineage>
        <taxon>Eukaryota</taxon>
        <taxon>Viridiplantae</taxon>
        <taxon>Streptophyta</taxon>
        <taxon>Embryophyta</taxon>
        <taxon>Tracheophyta</taxon>
        <taxon>Spermatophyta</taxon>
        <taxon>Magnoliopsida</taxon>
        <taxon>eudicotyledons</taxon>
        <taxon>Gunneridae</taxon>
        <taxon>Pentapetalae</taxon>
        <taxon>rosids</taxon>
        <taxon>malvids</taxon>
        <taxon>Malvales</taxon>
        <taxon>Malvaceae</taxon>
        <taxon>Malvoideae</taxon>
        <taxon>Gossypium</taxon>
    </lineage>
</organism>
<dbReference type="SUPFAM" id="SSF57756">
    <property type="entry name" value="Retrovirus zinc finger-like domains"/>
    <property type="match status" value="1"/>
</dbReference>
<evidence type="ECO:0000313" key="3">
    <source>
        <dbReference type="Proteomes" id="UP001358586"/>
    </source>
</evidence>
<dbReference type="InterPro" id="IPR036875">
    <property type="entry name" value="Znf_CCHC_sf"/>
</dbReference>